<comment type="caution">
    <text evidence="2">The sequence shown here is derived from an EMBL/GenBank/DDBJ whole genome shotgun (WGS) entry which is preliminary data.</text>
</comment>
<dbReference type="EMBL" id="AWEZ01000047">
    <property type="protein sequence ID" value="ERL08051.1"/>
    <property type="molecule type" value="Genomic_DNA"/>
</dbReference>
<name>U2V5X4_9ACTN</name>
<evidence type="ECO:0000313" key="2">
    <source>
        <dbReference type="EMBL" id="ERL08051.1"/>
    </source>
</evidence>
<accession>U2V5X4</accession>
<dbReference type="Proteomes" id="UP000016638">
    <property type="component" value="Unassembled WGS sequence"/>
</dbReference>
<protein>
    <submittedName>
        <fullName evidence="2">Uncharacterized protein</fullName>
    </submittedName>
</protein>
<dbReference type="PATRIC" id="fig|1125712.3.peg.1443"/>
<dbReference type="AlphaFoldDB" id="U2V5X4"/>
<proteinExistence type="predicted"/>
<evidence type="ECO:0000256" key="1">
    <source>
        <dbReference type="SAM" id="MobiDB-lite"/>
    </source>
</evidence>
<dbReference type="STRING" id="1125712.HMPREF1316_2385"/>
<feature type="region of interest" description="Disordered" evidence="1">
    <location>
        <begin position="21"/>
        <end position="40"/>
    </location>
</feature>
<keyword evidence="3" id="KW-1185">Reference proteome</keyword>
<evidence type="ECO:0000313" key="3">
    <source>
        <dbReference type="Proteomes" id="UP000016638"/>
    </source>
</evidence>
<gene>
    <name evidence="2" type="ORF">HMPREF1316_2385</name>
</gene>
<sequence>MCSGCRRRYAREWYRTHAKRHEPLGRRSESAAASTPAEPRGRWAELVELGERRTREYLERMEGKRMAGRDRLIDWSD</sequence>
<reference evidence="2 3" key="1">
    <citation type="submission" date="2013-08" db="EMBL/GenBank/DDBJ databases">
        <authorList>
            <person name="Durkin A.S."/>
            <person name="Haft D.R."/>
            <person name="McCorrison J."/>
            <person name="Torralba M."/>
            <person name="Gillis M."/>
            <person name="Haft D.H."/>
            <person name="Methe B."/>
            <person name="Sutton G."/>
            <person name="Nelson K.E."/>
        </authorList>
    </citation>
    <scope>NUCLEOTIDE SEQUENCE [LARGE SCALE GENOMIC DNA]</scope>
    <source>
        <strain evidence="2 3">F0195</strain>
    </source>
</reference>
<organism evidence="2 3">
    <name type="scientific">Olsenella profusa F0195</name>
    <dbReference type="NCBI Taxonomy" id="1125712"/>
    <lineage>
        <taxon>Bacteria</taxon>
        <taxon>Bacillati</taxon>
        <taxon>Actinomycetota</taxon>
        <taxon>Coriobacteriia</taxon>
        <taxon>Coriobacteriales</taxon>
        <taxon>Atopobiaceae</taxon>
        <taxon>Olsenella</taxon>
    </lineage>
</organism>